<dbReference type="EMBL" id="LAVV01007682">
    <property type="protein sequence ID" value="KNZ55110.1"/>
    <property type="molecule type" value="Genomic_DNA"/>
</dbReference>
<accession>A0A0L6V4P5</accession>
<protein>
    <submittedName>
        <fullName evidence="1">Uncharacterized protein</fullName>
    </submittedName>
</protein>
<dbReference type="VEuPathDB" id="FungiDB:VP01_2762g1"/>
<organism evidence="1 2">
    <name type="scientific">Puccinia sorghi</name>
    <dbReference type="NCBI Taxonomy" id="27349"/>
    <lineage>
        <taxon>Eukaryota</taxon>
        <taxon>Fungi</taxon>
        <taxon>Dikarya</taxon>
        <taxon>Basidiomycota</taxon>
        <taxon>Pucciniomycotina</taxon>
        <taxon>Pucciniomycetes</taxon>
        <taxon>Pucciniales</taxon>
        <taxon>Pucciniaceae</taxon>
        <taxon>Puccinia</taxon>
    </lineage>
</organism>
<evidence type="ECO:0000313" key="1">
    <source>
        <dbReference type="EMBL" id="KNZ55110.1"/>
    </source>
</evidence>
<dbReference type="OrthoDB" id="2507040at2759"/>
<keyword evidence="2" id="KW-1185">Reference proteome</keyword>
<sequence length="159" mass="18226">MLSRGSSPGPDSNYLDWELVVLAYLEAANLDYVVTQPMPAKPKDVWSADNKFVCAVITQAIDSSNLHYIREHRRDTHHMWAALMQAHQDSSTGGRVYWIRKPLLEKMETKNMLEHINTMAKYHERLALLVTKEKPLTADDVHLASLLSSIPQDWLHFTT</sequence>
<gene>
    <name evidence="1" type="ORF">VP01_2762g1</name>
</gene>
<dbReference type="Pfam" id="PF14223">
    <property type="entry name" value="Retrotran_gag_2"/>
    <property type="match status" value="1"/>
</dbReference>
<comment type="caution">
    <text evidence="1">The sequence shown here is derived from an EMBL/GenBank/DDBJ whole genome shotgun (WGS) entry which is preliminary data.</text>
</comment>
<dbReference type="STRING" id="27349.A0A0L6V4P5"/>
<dbReference type="PANTHER" id="PTHR33246:SF51">
    <property type="entry name" value="MYB_SANT-LIKE DOMAIN-CONTAINING PROTEIN"/>
    <property type="match status" value="1"/>
</dbReference>
<dbReference type="Proteomes" id="UP000037035">
    <property type="component" value="Unassembled WGS sequence"/>
</dbReference>
<proteinExistence type="predicted"/>
<dbReference type="AlphaFoldDB" id="A0A0L6V4P5"/>
<dbReference type="PANTHER" id="PTHR33246">
    <property type="entry name" value="CCHC-TYPE DOMAIN-CONTAINING PROTEIN"/>
    <property type="match status" value="1"/>
</dbReference>
<name>A0A0L6V4P5_9BASI</name>
<reference evidence="1 2" key="1">
    <citation type="submission" date="2015-08" db="EMBL/GenBank/DDBJ databases">
        <title>Next Generation Sequencing and Analysis of the Genome of Puccinia sorghi L Schw, the Causal Agent of Maize Common Rust.</title>
        <authorList>
            <person name="Rochi L."/>
            <person name="Burguener G."/>
            <person name="Darino M."/>
            <person name="Turjanski A."/>
            <person name="Kreff E."/>
            <person name="Dieguez M.J."/>
            <person name="Sacco F."/>
        </authorList>
    </citation>
    <scope>NUCLEOTIDE SEQUENCE [LARGE SCALE GENOMIC DNA]</scope>
    <source>
        <strain evidence="1 2">RO10H11247</strain>
    </source>
</reference>
<evidence type="ECO:0000313" key="2">
    <source>
        <dbReference type="Proteomes" id="UP000037035"/>
    </source>
</evidence>